<dbReference type="CDD" id="cd00156">
    <property type="entry name" value="REC"/>
    <property type="match status" value="1"/>
</dbReference>
<dbReference type="Gene3D" id="3.40.50.2300">
    <property type="match status" value="1"/>
</dbReference>
<name>A0A239EF50_9RHOB</name>
<dbReference type="InterPro" id="IPR011006">
    <property type="entry name" value="CheY-like_superfamily"/>
</dbReference>
<evidence type="ECO:0000313" key="4">
    <source>
        <dbReference type="Proteomes" id="UP000198440"/>
    </source>
</evidence>
<dbReference type="AlphaFoldDB" id="A0A239EF50"/>
<organism evidence="3 4">
    <name type="scientific">Antarctobacter heliothermus</name>
    <dbReference type="NCBI Taxonomy" id="74033"/>
    <lineage>
        <taxon>Bacteria</taxon>
        <taxon>Pseudomonadati</taxon>
        <taxon>Pseudomonadota</taxon>
        <taxon>Alphaproteobacteria</taxon>
        <taxon>Rhodobacterales</taxon>
        <taxon>Roseobacteraceae</taxon>
        <taxon>Antarctobacter</taxon>
    </lineage>
</organism>
<evidence type="ECO:0000313" key="3">
    <source>
        <dbReference type="EMBL" id="SNS43390.1"/>
    </source>
</evidence>
<dbReference type="EMBL" id="FZON01000015">
    <property type="protein sequence ID" value="SNS43390.1"/>
    <property type="molecule type" value="Genomic_DNA"/>
</dbReference>
<feature type="domain" description="Response regulatory" evidence="2">
    <location>
        <begin position="1"/>
        <end position="105"/>
    </location>
</feature>
<dbReference type="Pfam" id="PF00072">
    <property type="entry name" value="Response_reg"/>
    <property type="match status" value="1"/>
</dbReference>
<dbReference type="SUPFAM" id="SSF52172">
    <property type="entry name" value="CheY-like"/>
    <property type="match status" value="1"/>
</dbReference>
<dbReference type="PROSITE" id="PS50110">
    <property type="entry name" value="RESPONSE_REGULATORY"/>
    <property type="match status" value="1"/>
</dbReference>
<dbReference type="GO" id="GO:0000160">
    <property type="term" value="P:phosphorelay signal transduction system"/>
    <property type="evidence" value="ECO:0007669"/>
    <property type="project" value="InterPro"/>
</dbReference>
<evidence type="ECO:0000259" key="2">
    <source>
        <dbReference type="PROSITE" id="PS50110"/>
    </source>
</evidence>
<dbReference type="Proteomes" id="UP000198440">
    <property type="component" value="Unassembled WGS sequence"/>
</dbReference>
<dbReference type="InterPro" id="IPR001789">
    <property type="entry name" value="Sig_transdc_resp-reg_receiver"/>
</dbReference>
<gene>
    <name evidence="3" type="ORF">SAMN04488078_10152</name>
</gene>
<reference evidence="3 4" key="1">
    <citation type="submission" date="2017-06" db="EMBL/GenBank/DDBJ databases">
        <authorList>
            <person name="Kim H.J."/>
            <person name="Triplett B.A."/>
        </authorList>
    </citation>
    <scope>NUCLEOTIDE SEQUENCE [LARGE SCALE GENOMIC DNA]</scope>
    <source>
        <strain evidence="3 4">DSM 11445</strain>
    </source>
</reference>
<evidence type="ECO:0000256" key="1">
    <source>
        <dbReference type="PROSITE-ProRule" id="PRU00169"/>
    </source>
</evidence>
<keyword evidence="1" id="KW-0597">Phosphoprotein</keyword>
<accession>A0A239EF50</accession>
<feature type="modified residue" description="4-aspartylphosphate" evidence="1">
    <location>
        <position position="38"/>
    </location>
</feature>
<protein>
    <submittedName>
        <fullName evidence="3">Response regulator receiver domain-containing protein</fullName>
    </submittedName>
</protein>
<proteinExistence type="predicted"/>
<sequence length="109" mass="12266">MRRVMAKHCPEMPLIVARNLGEARARLRSENVSILFLDNALPDGMGVDFLTEMKADKALSQVPVIIVSDFPSPFMYAKAQAAKVCEVWSKREFVGAAVRRVMQKHVQIH</sequence>